<evidence type="ECO:0000256" key="7">
    <source>
        <dbReference type="PROSITE-ProRule" id="PRU00169"/>
    </source>
</evidence>
<keyword evidence="4" id="KW-0547">Nucleotide-binding</keyword>
<evidence type="ECO:0000256" key="3">
    <source>
        <dbReference type="ARBA" id="ARBA00022448"/>
    </source>
</evidence>
<dbReference type="InterPro" id="IPR011006">
    <property type="entry name" value="CheY-like_superfamily"/>
</dbReference>
<accession>A0ABS5AQD4</accession>
<dbReference type="PANTHER" id="PTHR42711:SF5">
    <property type="entry name" value="ABC TRANSPORTER ATP-BINDING PROTEIN NATA"/>
    <property type="match status" value="1"/>
</dbReference>
<dbReference type="EMBL" id="JAGIOO010000001">
    <property type="protein sequence ID" value="MBP2478771.1"/>
    <property type="molecule type" value="Genomic_DNA"/>
</dbReference>
<dbReference type="InterPro" id="IPR003439">
    <property type="entry name" value="ABC_transporter-like_ATP-bd"/>
</dbReference>
<evidence type="ECO:0000256" key="4">
    <source>
        <dbReference type="ARBA" id="ARBA00022741"/>
    </source>
</evidence>
<dbReference type="PROSITE" id="PS50110">
    <property type="entry name" value="RESPONSE_REGULATORY"/>
    <property type="match status" value="1"/>
</dbReference>
<keyword evidence="5" id="KW-0067">ATP-binding</keyword>
<evidence type="ECO:0000313" key="9">
    <source>
        <dbReference type="EMBL" id="MBP2478771.1"/>
    </source>
</evidence>
<evidence type="ECO:0000256" key="2">
    <source>
        <dbReference type="ARBA" id="ARBA00005417"/>
    </source>
</evidence>
<proteinExistence type="inferred from homology"/>
<evidence type="ECO:0000259" key="8">
    <source>
        <dbReference type="PROSITE" id="PS50110"/>
    </source>
</evidence>
<keyword evidence="3" id="KW-0813">Transport</keyword>
<dbReference type="InterPro" id="IPR001789">
    <property type="entry name" value="Sig_transdc_resp-reg_receiver"/>
</dbReference>
<feature type="domain" description="Response regulatory" evidence="8">
    <location>
        <begin position="1"/>
        <end position="128"/>
    </location>
</feature>
<gene>
    <name evidence="9" type="ORF">JOF53_007643</name>
</gene>
<reference evidence="9 10" key="1">
    <citation type="submission" date="2021-03" db="EMBL/GenBank/DDBJ databases">
        <title>Sequencing the genomes of 1000 actinobacteria strains.</title>
        <authorList>
            <person name="Klenk H.-P."/>
        </authorList>
    </citation>
    <scope>NUCLEOTIDE SEQUENCE [LARGE SCALE GENOMIC DNA]</scope>
    <source>
        <strain evidence="9 10">DSM 44580</strain>
    </source>
</reference>
<dbReference type="Gene3D" id="3.40.50.300">
    <property type="entry name" value="P-loop containing nucleotide triphosphate hydrolases"/>
    <property type="match status" value="1"/>
</dbReference>
<dbReference type="Pfam" id="PF00005">
    <property type="entry name" value="ABC_tran"/>
    <property type="match status" value="1"/>
</dbReference>
<evidence type="ECO:0000313" key="10">
    <source>
        <dbReference type="Proteomes" id="UP001519363"/>
    </source>
</evidence>
<name>A0ABS5AQD4_9PSEU</name>
<dbReference type="InterPro" id="IPR050763">
    <property type="entry name" value="ABC_transporter_ATP-binding"/>
</dbReference>
<protein>
    <submittedName>
        <fullName evidence="9">ABC-type multidrug transport system ATPase subunit</fullName>
    </submittedName>
</protein>
<comment type="caution">
    <text evidence="9">The sequence shown here is derived from an EMBL/GenBank/DDBJ whole genome shotgun (WGS) entry which is preliminary data.</text>
</comment>
<comment type="subcellular location">
    <subcellularLocation>
        <location evidence="1">Cell membrane</location>
        <topology evidence="1">Peripheral membrane protein</topology>
    </subcellularLocation>
</comment>
<dbReference type="SUPFAM" id="SSF52540">
    <property type="entry name" value="P-loop containing nucleoside triphosphate hydrolases"/>
    <property type="match status" value="1"/>
</dbReference>
<comment type="caution">
    <text evidence="7">Lacks conserved residue(s) required for the propagation of feature annotation.</text>
</comment>
<dbReference type="InterPro" id="IPR027417">
    <property type="entry name" value="P-loop_NTPase"/>
</dbReference>
<organism evidence="9 10">
    <name type="scientific">Crossiella equi</name>
    <dbReference type="NCBI Taxonomy" id="130796"/>
    <lineage>
        <taxon>Bacteria</taxon>
        <taxon>Bacillati</taxon>
        <taxon>Actinomycetota</taxon>
        <taxon>Actinomycetes</taxon>
        <taxon>Pseudonocardiales</taxon>
        <taxon>Pseudonocardiaceae</taxon>
        <taxon>Crossiella</taxon>
    </lineage>
</organism>
<evidence type="ECO:0000256" key="6">
    <source>
        <dbReference type="ARBA" id="ARBA00023251"/>
    </source>
</evidence>
<evidence type="ECO:0000256" key="5">
    <source>
        <dbReference type="ARBA" id="ARBA00022840"/>
    </source>
</evidence>
<sequence>MPVTEPVIEVDSLHKRYRDRVAVADVSFTVARGEIFGVLGRNGAGKTTTVECVTGLRRPDGGRITVLGRDVRREAAALRTRNLPSQVLVLTTYDADHDVLPAIEAGATGYLLKDAPRQDLFRAVEAAARGESVLSPAVAATVLGRLRTPPPRRNP</sequence>
<keyword evidence="6" id="KW-0046">Antibiotic resistance</keyword>
<keyword evidence="10" id="KW-1185">Reference proteome</keyword>
<evidence type="ECO:0000256" key="1">
    <source>
        <dbReference type="ARBA" id="ARBA00004202"/>
    </source>
</evidence>
<dbReference type="PANTHER" id="PTHR42711">
    <property type="entry name" value="ABC TRANSPORTER ATP-BINDING PROTEIN"/>
    <property type="match status" value="1"/>
</dbReference>
<comment type="similarity">
    <text evidence="2">Belongs to the ABC transporter superfamily.</text>
</comment>
<dbReference type="SUPFAM" id="SSF52172">
    <property type="entry name" value="CheY-like"/>
    <property type="match status" value="1"/>
</dbReference>
<dbReference type="Proteomes" id="UP001519363">
    <property type="component" value="Unassembled WGS sequence"/>
</dbReference>